<protein>
    <submittedName>
        <fullName evidence="1">Rec104p</fullName>
    </submittedName>
</protein>
<organism evidence="1 2">
    <name type="scientific">Saccharomyces cerevisiae x Saccharomyces kudriavzevii (strain VIN7)</name>
    <name type="common">Yeast</name>
    <dbReference type="NCBI Taxonomy" id="1095631"/>
    <lineage>
        <taxon>Eukaryota</taxon>
        <taxon>Fungi</taxon>
        <taxon>Dikarya</taxon>
        <taxon>Ascomycota</taxon>
        <taxon>Saccharomycotina</taxon>
        <taxon>Saccharomycetes</taxon>
        <taxon>Saccharomycetales</taxon>
        <taxon>Saccharomycetaceae</taxon>
        <taxon>Saccharomyces</taxon>
    </lineage>
</organism>
<proteinExistence type="predicted"/>
<name>H0GVY8_SACCK</name>
<comment type="caution">
    <text evidence="1">The sequence shown here is derived from an EMBL/GenBank/DDBJ whole genome shotgun (WGS) entry which is preliminary data.</text>
</comment>
<dbReference type="Proteomes" id="UP000009009">
    <property type="component" value="Unassembled WGS sequence"/>
</dbReference>
<dbReference type="PhylomeDB" id="H0GVY8"/>
<dbReference type="Pfam" id="PF17378">
    <property type="entry name" value="REC104"/>
    <property type="match status" value="1"/>
</dbReference>
<keyword evidence="2" id="KW-1185">Reference proteome</keyword>
<dbReference type="EMBL" id="AGVY01000246">
    <property type="protein sequence ID" value="EHN02018.1"/>
    <property type="molecule type" value="Genomic_DNA"/>
</dbReference>
<evidence type="ECO:0000313" key="1">
    <source>
        <dbReference type="EMBL" id="EHN02018.1"/>
    </source>
</evidence>
<dbReference type="OrthoDB" id="4045971at2759"/>
<dbReference type="AlphaFoldDB" id="H0GVY8"/>
<dbReference type="HOGENOM" id="CLU_127241_0_0_1"/>
<sequence>MSRTTNLEMSIEKEEGNRIICMQDFLRQYFVSESVSIQFGLNNKTVRRINEEEFNKAAGCIITETSNSEVVLKRTASNYILNSCRKKPTLLSLPFIIDDSHCMSKVVENNNDTSLLYSDTLYGDDSLTQRNEQIKDVLEDEFSFTLLQSEANEMMPVSSSSTPQILQSDYSAAMHEAQASNGSIFQFSSP</sequence>
<gene>
    <name evidence="1" type="ORF">VIN7_7617</name>
</gene>
<reference evidence="1 2" key="1">
    <citation type="journal article" date="2012" name="FEMS Yeast Res.">
        <title>The genome sequence of the wine yeast VIN7 reveals an allotriploid hybrid genome with Saccharomyces cerevisiae and Saccharomyces kudriavzevii origins.</title>
        <authorList>
            <person name="Borneman A.R."/>
            <person name="Desany B.A."/>
            <person name="Riches D."/>
            <person name="Affourtit J.P."/>
            <person name="Forgan A.H."/>
            <person name="Pretorius I.S."/>
            <person name="Egholm M."/>
            <person name="Chambers P.J."/>
        </authorList>
    </citation>
    <scope>NUCLEOTIDE SEQUENCE [LARGE SCALE GENOMIC DNA]</scope>
    <source>
        <strain evidence="1 2">VIN7</strain>
    </source>
</reference>
<evidence type="ECO:0000313" key="2">
    <source>
        <dbReference type="Proteomes" id="UP000009009"/>
    </source>
</evidence>
<accession>H0GVY8</accession>
<dbReference type="GO" id="GO:0042138">
    <property type="term" value="P:meiotic DNA double-strand break formation"/>
    <property type="evidence" value="ECO:0007669"/>
    <property type="project" value="InterPro"/>
</dbReference>
<dbReference type="InterPro" id="IPR035349">
    <property type="entry name" value="Rec104"/>
</dbReference>